<dbReference type="Proteomes" id="UP000030151">
    <property type="component" value="Unassembled WGS sequence"/>
</dbReference>
<accession>A0A014PNT8</accession>
<dbReference type="GO" id="GO:0050660">
    <property type="term" value="F:flavin adenine dinucleotide binding"/>
    <property type="evidence" value="ECO:0007669"/>
    <property type="project" value="InterPro"/>
</dbReference>
<dbReference type="Pfam" id="PF00732">
    <property type="entry name" value="GMC_oxred_N"/>
    <property type="match status" value="1"/>
</dbReference>
<dbReference type="EMBL" id="JELW01000020">
    <property type="protein sequence ID" value="EXU99163.1"/>
    <property type="molecule type" value="Genomic_DNA"/>
</dbReference>
<dbReference type="Gene3D" id="3.30.560.10">
    <property type="entry name" value="Glucose Oxidase, domain 3"/>
    <property type="match status" value="1"/>
</dbReference>
<gene>
    <name evidence="4" type="ORF">X797_007591</name>
</gene>
<proteinExistence type="inferred from homology"/>
<keyword evidence="2" id="KW-0732">Signal</keyword>
<evidence type="ECO:0000256" key="2">
    <source>
        <dbReference type="SAM" id="SignalP"/>
    </source>
</evidence>
<comment type="similarity">
    <text evidence="1">Belongs to the GMC oxidoreductase family.</text>
</comment>
<dbReference type="PROSITE" id="PS00624">
    <property type="entry name" value="GMC_OXRED_2"/>
    <property type="match status" value="1"/>
</dbReference>
<protein>
    <submittedName>
        <fullName evidence="4">GMC oxidoreductase</fullName>
    </submittedName>
</protein>
<dbReference type="InterPro" id="IPR036188">
    <property type="entry name" value="FAD/NAD-bd_sf"/>
</dbReference>
<dbReference type="PANTHER" id="PTHR11552">
    <property type="entry name" value="GLUCOSE-METHANOL-CHOLINE GMC OXIDOREDUCTASE"/>
    <property type="match status" value="1"/>
</dbReference>
<dbReference type="InterPro" id="IPR000172">
    <property type="entry name" value="GMC_OxRdtase_N"/>
</dbReference>
<dbReference type="InterPro" id="IPR007867">
    <property type="entry name" value="GMC_OxRtase_C"/>
</dbReference>
<feature type="signal peptide" evidence="2">
    <location>
        <begin position="1"/>
        <end position="17"/>
    </location>
</feature>
<dbReference type="SUPFAM" id="SSF54373">
    <property type="entry name" value="FAD-linked reductases, C-terminal domain"/>
    <property type="match status" value="1"/>
</dbReference>
<evidence type="ECO:0000313" key="5">
    <source>
        <dbReference type="Proteomes" id="UP000030151"/>
    </source>
</evidence>
<dbReference type="eggNOG" id="KOG1238">
    <property type="taxonomic scope" value="Eukaryota"/>
</dbReference>
<sequence>MMKLATFGAFLVALGAGAPVQTEEYEYVVVGSGPGGGTVAANLARAGHSVFLIEAGQDQGENLITQVPAWFNMAGETPGISWQFFVNHFQNETQARRDNKYTYRLNNGSYYVGLDPPAGAEPLGIYYPRGATVGGSSQVNAMYFVVPPDSDWTHIANLTNDDSWLPEKMREYFVEVERNGYLPPDQLGHGYDGFVSSARVNDTFTTSRPGVTKLVKEAIRELEGVDVQSEQQLVDLLRRDINRIEPGRYEKSQVFDITLHIDSRRRRNGARNYIADTLSALNEDGSAKYPLTLSSHSLATRVLFEDAKGGHKPRASGVEYLVGEALYSADDRYNASNSGELKRVAASREVIVAGGAFNTPQILKLSGVGPRAELEKLEIPVVVDLPAVGNYMQDNYESGVSVRANTLWENNPSENCKMNPSLPPSDDPCLELWQSQGLGPYGEGGAPLSALFKSSVSETQDCDIALFGGPNADFHGFFPGFSQVRAPGNAFFWSLVKLQTGNEAGTVTLRSTDPRDTPLINFNWFEQKAERDLQALEEAADMVKRVFNATGAPYAPFEIIEPSPEIETKQAIKDNAYSHHVTSTCRMGPKDDPDYCVDPDFNVNGVEGLRVVDASVFPRTPGAFPVVPVFMISQKASHVILDGLSEKH</sequence>
<evidence type="ECO:0000256" key="1">
    <source>
        <dbReference type="ARBA" id="ARBA00010790"/>
    </source>
</evidence>
<feature type="domain" description="Glucose-methanol-choline oxidoreductase N-terminal" evidence="3">
    <location>
        <begin position="355"/>
        <end position="369"/>
    </location>
</feature>
<feature type="chain" id="PRO_5001473716" evidence="2">
    <location>
        <begin position="18"/>
        <end position="648"/>
    </location>
</feature>
<reference evidence="4 5" key="1">
    <citation type="submission" date="2014-02" db="EMBL/GenBank/DDBJ databases">
        <title>The genome sequence of the entomopathogenic fungus Metarhizium robertsii ARSEF 2575.</title>
        <authorList>
            <person name="Giuliano Garisto Donzelli B."/>
            <person name="Roe B.A."/>
            <person name="Macmil S.L."/>
            <person name="Krasnoff S.B."/>
            <person name="Gibson D.M."/>
        </authorList>
    </citation>
    <scope>NUCLEOTIDE SEQUENCE [LARGE SCALE GENOMIC DNA]</scope>
    <source>
        <strain evidence="4 5">ARSEF 2575</strain>
    </source>
</reference>
<dbReference type="InterPro" id="IPR012132">
    <property type="entry name" value="GMC_OxRdtase"/>
</dbReference>
<name>A0A014PNT8_9HYPO</name>
<dbReference type="PIRSF" id="PIRSF000137">
    <property type="entry name" value="Alcohol_oxidase"/>
    <property type="match status" value="1"/>
</dbReference>
<dbReference type="SUPFAM" id="SSF51905">
    <property type="entry name" value="FAD/NAD(P)-binding domain"/>
    <property type="match status" value="1"/>
</dbReference>
<evidence type="ECO:0000313" key="4">
    <source>
        <dbReference type="EMBL" id="EXU99163.1"/>
    </source>
</evidence>
<comment type="caution">
    <text evidence="4">The sequence shown here is derived from an EMBL/GenBank/DDBJ whole genome shotgun (WGS) entry which is preliminary data.</text>
</comment>
<dbReference type="HOGENOM" id="CLU_002865_4_1_1"/>
<dbReference type="GO" id="GO:0016614">
    <property type="term" value="F:oxidoreductase activity, acting on CH-OH group of donors"/>
    <property type="evidence" value="ECO:0007669"/>
    <property type="project" value="InterPro"/>
</dbReference>
<dbReference type="Pfam" id="PF05199">
    <property type="entry name" value="GMC_oxred_C"/>
    <property type="match status" value="1"/>
</dbReference>
<dbReference type="OrthoDB" id="269227at2759"/>
<dbReference type="PANTHER" id="PTHR11552:SF213">
    <property type="entry name" value="DEHYDROGENASE, PUTATIVE-RELATED"/>
    <property type="match status" value="1"/>
</dbReference>
<dbReference type="Gene3D" id="3.50.50.60">
    <property type="entry name" value="FAD/NAD(P)-binding domain"/>
    <property type="match status" value="1"/>
</dbReference>
<evidence type="ECO:0000259" key="3">
    <source>
        <dbReference type="PROSITE" id="PS00624"/>
    </source>
</evidence>
<dbReference type="AlphaFoldDB" id="A0A014PNT8"/>
<organism evidence="4 5">
    <name type="scientific">Metarhizium robertsii</name>
    <dbReference type="NCBI Taxonomy" id="568076"/>
    <lineage>
        <taxon>Eukaryota</taxon>
        <taxon>Fungi</taxon>
        <taxon>Dikarya</taxon>
        <taxon>Ascomycota</taxon>
        <taxon>Pezizomycotina</taxon>
        <taxon>Sordariomycetes</taxon>
        <taxon>Hypocreomycetidae</taxon>
        <taxon>Hypocreales</taxon>
        <taxon>Clavicipitaceae</taxon>
        <taxon>Metarhizium</taxon>
    </lineage>
</organism>